<gene>
    <name evidence="2" type="ORF">QE424_002065</name>
</gene>
<evidence type="ECO:0000313" key="2">
    <source>
        <dbReference type="EMBL" id="MDQ1108906.1"/>
    </source>
</evidence>
<sequence length="219" mass="23614">MGVCGVLVVKPVLLRPSVAGFAGRRALPGCWWIQANSLGAAAPRLGGTVRVCGGRREPIHGGLVAASMRLTPPQTRPDPPSTVGRRPGESNGRSQHRLRLRAGIWHLIFHGHQHTVEGRRGRVCGTVKNMDVFAKPPWMGLRRVPQTRTRRPSSGHAVPTGCPPKTKSAGQSPAPRKPSNADELYAASNPEGNCMVMQCRLPFCQISERQGTCTISWSG</sequence>
<name>A0AAP5AIT1_9GAMM</name>
<comment type="caution">
    <text evidence="2">The sequence shown here is derived from an EMBL/GenBank/DDBJ whole genome shotgun (WGS) entry which is preliminary data.</text>
</comment>
<evidence type="ECO:0000256" key="1">
    <source>
        <dbReference type="SAM" id="MobiDB-lite"/>
    </source>
</evidence>
<feature type="region of interest" description="Disordered" evidence="1">
    <location>
        <begin position="139"/>
        <end position="183"/>
    </location>
</feature>
<reference evidence="2" key="1">
    <citation type="submission" date="2023-07" db="EMBL/GenBank/DDBJ databases">
        <title>Functional and genomic diversity of the sorghum phyllosphere microbiome.</title>
        <authorList>
            <person name="Shade A."/>
        </authorList>
    </citation>
    <scope>NUCLEOTIDE SEQUENCE</scope>
    <source>
        <strain evidence="2">SORGH_AS_0457</strain>
    </source>
</reference>
<proteinExistence type="predicted"/>
<organism evidence="2 3">
    <name type="scientific">Stenotrophomonas rhizophila</name>
    <dbReference type="NCBI Taxonomy" id="216778"/>
    <lineage>
        <taxon>Bacteria</taxon>
        <taxon>Pseudomonadati</taxon>
        <taxon>Pseudomonadota</taxon>
        <taxon>Gammaproteobacteria</taxon>
        <taxon>Lysobacterales</taxon>
        <taxon>Lysobacteraceae</taxon>
        <taxon>Stenotrophomonas</taxon>
    </lineage>
</organism>
<protein>
    <submittedName>
        <fullName evidence="2">Uncharacterized protein</fullName>
    </submittedName>
</protein>
<accession>A0AAP5AIT1</accession>
<dbReference type="EMBL" id="JAUTAS010000001">
    <property type="protein sequence ID" value="MDQ1108906.1"/>
    <property type="molecule type" value="Genomic_DNA"/>
</dbReference>
<feature type="region of interest" description="Disordered" evidence="1">
    <location>
        <begin position="69"/>
        <end position="94"/>
    </location>
</feature>
<dbReference type="AlphaFoldDB" id="A0AAP5AIT1"/>
<dbReference type="Proteomes" id="UP001226084">
    <property type="component" value="Unassembled WGS sequence"/>
</dbReference>
<evidence type="ECO:0000313" key="3">
    <source>
        <dbReference type="Proteomes" id="UP001226084"/>
    </source>
</evidence>